<dbReference type="Proteomes" id="UP000557857">
    <property type="component" value="Unassembled WGS sequence"/>
</dbReference>
<dbReference type="EMBL" id="JABCAG010000004">
    <property type="protein sequence ID" value="NMP57394.1"/>
    <property type="molecule type" value="Genomic_DNA"/>
</dbReference>
<evidence type="ECO:0000313" key="2">
    <source>
        <dbReference type="EMBL" id="GEL81051.1"/>
    </source>
</evidence>
<evidence type="ECO:0000313" key="11">
    <source>
        <dbReference type="Proteomes" id="UP000244022"/>
    </source>
</evidence>
<dbReference type="RefSeq" id="WP_010736344.1">
    <property type="nucleotide sequence ID" value="NZ_AP019810.1"/>
</dbReference>
<reference evidence="3 14" key="7">
    <citation type="submission" date="2020-04" db="EMBL/GenBank/DDBJ databases">
        <authorList>
            <person name="Abaymova A."/>
            <person name="Teymurazov M."/>
            <person name="Tazyna O."/>
            <person name="Chatushin Y."/>
            <person name="Svetoch E."/>
            <person name="Pereligyn V."/>
            <person name="Pohylenko V."/>
            <person name="Platonov M."/>
            <person name="Kartsev N."/>
            <person name="Skryabin Y."/>
            <person name="Sizova A."/>
            <person name="Solomentsev V."/>
            <person name="Kislichkina A."/>
            <person name="Bogun A."/>
        </authorList>
    </citation>
    <scope>NUCLEOTIDE SEQUENCE [LARGE SCALE GENOMIC DNA]</scope>
    <source>
        <strain evidence="3">SCPM-O-B-8398</strain>
        <strain evidence="14">SCPM-O-B-8398 (E28)</strain>
    </source>
</reference>
<dbReference type="Proteomes" id="UP000321175">
    <property type="component" value="Unassembled WGS sequence"/>
</dbReference>
<evidence type="ECO:0000313" key="7">
    <source>
        <dbReference type="EMBL" id="PTO35629.1"/>
    </source>
</evidence>
<dbReference type="Proteomes" id="UP000189299">
    <property type="component" value="Unassembled WGS sequence"/>
</dbReference>
<dbReference type="Proteomes" id="UP000237934">
    <property type="component" value="Unassembled WGS sequence"/>
</dbReference>
<reference evidence="5 9" key="2">
    <citation type="submission" date="2017-05" db="EMBL/GenBank/DDBJ databases">
        <title>The Genome Sequence of Enterococcus mundtii 6B1_DIV0119.</title>
        <authorList>
            <consortium name="The Broad Institute Genomics Platform"/>
            <consortium name="The Broad Institute Genomic Center for Infectious Diseases"/>
            <person name="Earl A."/>
            <person name="Manson A."/>
            <person name="Schwartman J."/>
            <person name="Gilmore M."/>
            <person name="Abouelleil A."/>
            <person name="Cao P."/>
            <person name="Chapman S."/>
            <person name="Cusick C."/>
            <person name="Shea T."/>
            <person name="Young S."/>
            <person name="Neafsey D."/>
            <person name="Nusbaum C."/>
            <person name="Birren B."/>
        </authorList>
    </citation>
    <scope>NUCLEOTIDE SEQUENCE [LARGE SCALE GENOMIC DNA]</scope>
    <source>
        <strain evidence="5 9">6B1_DIV0119</strain>
    </source>
</reference>
<dbReference type="OrthoDB" id="2247035at2"/>
<organism evidence="4 8">
    <name type="scientific">Enterococcus mundtii</name>
    <dbReference type="NCBI Taxonomy" id="53346"/>
    <lineage>
        <taxon>Bacteria</taxon>
        <taxon>Bacillati</taxon>
        <taxon>Bacillota</taxon>
        <taxon>Bacilli</taxon>
        <taxon>Lactobacillales</taxon>
        <taxon>Enterococcaceae</taxon>
        <taxon>Enterococcus</taxon>
    </lineage>
</organism>
<evidence type="ECO:0000313" key="6">
    <source>
        <dbReference type="EMBL" id="PQF20506.1"/>
    </source>
</evidence>
<accession>A0A1A6G5Z9</accession>
<keyword evidence="12" id="KW-1185">Reference proteome</keyword>
<evidence type="ECO:0000313" key="14">
    <source>
        <dbReference type="Proteomes" id="UP000557857"/>
    </source>
</evidence>
<evidence type="ECO:0000313" key="8">
    <source>
        <dbReference type="Proteomes" id="UP000189299"/>
    </source>
</evidence>
<evidence type="ECO:0000313" key="10">
    <source>
        <dbReference type="Proteomes" id="UP000237934"/>
    </source>
</evidence>
<reference evidence="6 10" key="3">
    <citation type="journal article" date="2018" name="Pathog. Dis.">
        <title>Whole-genome sequencing based characterization of antimicrobial resistance in Enterococcus.</title>
        <authorList>
            <person name="Tyson G."/>
        </authorList>
    </citation>
    <scope>NUCLEOTIDE SEQUENCE [LARGE SCALE GENOMIC DNA]</scope>
    <source>
        <strain evidence="6 10">CVM N55263</strain>
    </source>
</reference>
<dbReference type="EMBL" id="BJWA01000016">
    <property type="protein sequence ID" value="GEL81051.1"/>
    <property type="molecule type" value="Genomic_DNA"/>
</dbReference>
<evidence type="ECO:0000313" key="13">
    <source>
        <dbReference type="Proteomes" id="UP000509460"/>
    </source>
</evidence>
<dbReference type="EMBL" id="PUAP01000052">
    <property type="protein sequence ID" value="PQF20506.1"/>
    <property type="molecule type" value="Genomic_DNA"/>
</dbReference>
<gene>
    <name evidence="5" type="ORF">A5802_002779</name>
    <name evidence="4" type="ORF">BTN92_12575</name>
    <name evidence="7" type="ORF">C6N14_06730</name>
    <name evidence="6" type="ORF">CUS89_14860</name>
    <name evidence="1" type="ORF">EM151A_2078</name>
    <name evidence="2" type="ORF">EMU01_21950</name>
    <name evidence="3" type="ORF">HI921_02770</name>
</gene>
<dbReference type="Proteomes" id="UP000244022">
    <property type="component" value="Unassembled WGS sequence"/>
</dbReference>
<evidence type="ECO:0000313" key="4">
    <source>
        <dbReference type="EMBL" id="ONN41681.1"/>
    </source>
</evidence>
<reference evidence="4 8" key="1">
    <citation type="submission" date="2016-12" db="EMBL/GenBank/DDBJ databases">
        <authorList>
            <person name="Song W.-J."/>
            <person name="Kurnit D.M."/>
        </authorList>
    </citation>
    <scope>NUCLEOTIDE SEQUENCE [LARGE SCALE GENOMIC DNA]</scope>
    <source>
        <strain evidence="4 8">CGB1038-1_S1</strain>
    </source>
</reference>
<reference evidence="7 11" key="4">
    <citation type="submission" date="2018-03" db="EMBL/GenBank/DDBJ databases">
        <title>Draft genome sequences of four Enterococcus mundtii strains isolated from beef slaughterhouses in Kenya.</title>
        <authorList>
            <person name="Wambui J."/>
            <person name="Stevens M."/>
            <person name="Njage P."/>
            <person name="Stephan R."/>
            <person name="Tasara T."/>
        </authorList>
    </citation>
    <scope>NUCLEOTIDE SEQUENCE [LARGE SCALE GENOMIC DNA]</scope>
    <source>
        <strain evidence="7 11">H18-EM</strain>
    </source>
</reference>
<sequence>MENENLFEVGKTYAFVSDLFCSPIEAEIEKIYENSLMVRVLNCADEDNETAHNLHWQLVVRKSSAVKEYSY</sequence>
<dbReference type="Proteomes" id="UP000195024">
    <property type="component" value="Unassembled WGS sequence"/>
</dbReference>
<evidence type="ECO:0000313" key="3">
    <source>
        <dbReference type="EMBL" id="NMP57394.1"/>
    </source>
</evidence>
<evidence type="ECO:0000313" key="9">
    <source>
        <dbReference type="Proteomes" id="UP000195024"/>
    </source>
</evidence>
<evidence type="ECO:0000313" key="12">
    <source>
        <dbReference type="Proteomes" id="UP000321175"/>
    </source>
</evidence>
<proteinExistence type="predicted"/>
<dbReference type="Proteomes" id="UP000509460">
    <property type="component" value="Chromosome"/>
</dbReference>
<name>A0A1A6G5Z9_ENTMU</name>
<dbReference type="EMBL" id="PYGR01000021">
    <property type="protein sequence ID" value="PTO35629.1"/>
    <property type="molecule type" value="Genomic_DNA"/>
</dbReference>
<evidence type="ECO:0000313" key="1">
    <source>
        <dbReference type="EMBL" id="BBM15269.1"/>
    </source>
</evidence>
<dbReference type="EMBL" id="AP019810">
    <property type="protein sequence ID" value="BBM15269.1"/>
    <property type="molecule type" value="Genomic_DNA"/>
</dbReference>
<dbReference type="AlphaFoldDB" id="A0A1A6G5Z9"/>
<reference evidence="1 13" key="5">
    <citation type="submission" date="2019-07" db="EMBL/GenBank/DDBJ databases">
        <title>antibiotic susceptibility of plant-derived lactic acid bacteria.</title>
        <authorList>
            <person name="Sugiyama M."/>
            <person name="Noda M."/>
        </authorList>
    </citation>
    <scope>NUCLEOTIDE SEQUENCE [LARGE SCALE GENOMIC DNA]</scope>
    <source>
        <strain evidence="1 13">15-1A</strain>
    </source>
</reference>
<dbReference type="EMBL" id="NGMS01000002">
    <property type="protein sequence ID" value="OTP25626.1"/>
    <property type="molecule type" value="Genomic_DNA"/>
</dbReference>
<protein>
    <submittedName>
        <fullName evidence="4">Uncharacterized protein</fullName>
    </submittedName>
</protein>
<reference evidence="2 12" key="6">
    <citation type="submission" date="2019-07" db="EMBL/GenBank/DDBJ databases">
        <title>Whole genome shotgun sequence of Enterococcus mundtii NBRC 100490.</title>
        <authorList>
            <person name="Hosoyama A."/>
            <person name="Uohara A."/>
            <person name="Ohji S."/>
            <person name="Ichikawa N."/>
        </authorList>
    </citation>
    <scope>NUCLEOTIDE SEQUENCE [LARGE SCALE GENOMIC DNA]</scope>
    <source>
        <strain evidence="2 12">NBRC 100490</strain>
    </source>
</reference>
<dbReference type="GeneID" id="60998252"/>
<dbReference type="EMBL" id="MSTR01000013">
    <property type="protein sequence ID" value="ONN41681.1"/>
    <property type="molecule type" value="Genomic_DNA"/>
</dbReference>
<evidence type="ECO:0000313" key="5">
    <source>
        <dbReference type="EMBL" id="OTP25626.1"/>
    </source>
</evidence>